<reference evidence="2 3" key="1">
    <citation type="submission" date="2015-04" db="EMBL/GenBank/DDBJ databases">
        <authorList>
            <consortium name="Pathogen Informatics"/>
        </authorList>
    </citation>
    <scope>NUCLEOTIDE SEQUENCE [LARGE SCALE GENOMIC DNA]</scope>
    <source>
        <strain evidence="2 3">SGS1</strain>
    </source>
</reference>
<name>A0A1J1HB57_PLARL</name>
<protein>
    <submittedName>
        <fullName evidence="2">Uncharacterized protein</fullName>
    </submittedName>
</protein>
<sequence length="469" mass="57585">MIIKEYNNIRKGCLNCYFNRSYKSKISYKDKNLNLCVAFNNNANINHEKFDSNFYLYNINSTIFKLVKYIHIFKKKYKNDIDLNNKTNDKYKIEQIFMCYISIYKNIKRNLFLKLTLEIFKVPCLNKKITDDKEFYEELLNEVIKCRKAKDLEKSIFYEYIIKILSLFLMNFNFFNENFQRIFFIETIKIIKNEENINSFLRNFTYFLSCISFYNRILKKELYGNKPVLLNISSNSQIFLNQIKKNTIMDSLPLILDIFDKIQNYNYFNEIDICNIFDFLNEFKKTHKIKTLIYKNIQKYFTSSSQIKNLCFFLYLISNCNNTDHQNIYTYIYNIIFLKRKELTDVKNINLFLLSIIKYKNEKSVLEKNKKKRNNLIKRRNLNKINNINKKFELCLKLKYRFIKKRKMINEKIMYFFIKNHFIYLIRKKKINTKYMKTFHQYFLFYHIKKNFTRKKSYISPINIIKNYR</sequence>
<keyword evidence="1" id="KW-0812">Transmembrane</keyword>
<organism evidence="2 3">
    <name type="scientific">Plasmodium relictum</name>
    <dbReference type="NCBI Taxonomy" id="85471"/>
    <lineage>
        <taxon>Eukaryota</taxon>
        <taxon>Sar</taxon>
        <taxon>Alveolata</taxon>
        <taxon>Apicomplexa</taxon>
        <taxon>Aconoidasida</taxon>
        <taxon>Haemosporida</taxon>
        <taxon>Plasmodiidae</taxon>
        <taxon>Plasmodium</taxon>
        <taxon>Plasmodium (Haemamoeba)</taxon>
    </lineage>
</organism>
<dbReference type="EMBL" id="LN835309">
    <property type="protein sequence ID" value="CRH02527.1"/>
    <property type="molecule type" value="Genomic_DNA"/>
</dbReference>
<dbReference type="OrthoDB" id="391553at2759"/>
<keyword evidence="1" id="KW-1133">Transmembrane helix</keyword>
<evidence type="ECO:0000256" key="1">
    <source>
        <dbReference type="SAM" id="Phobius"/>
    </source>
</evidence>
<dbReference type="GeneID" id="39738690"/>
<dbReference type="Proteomes" id="UP000220158">
    <property type="component" value="Chromosome 14"/>
</dbReference>
<accession>A0A1J1HB57</accession>
<dbReference type="KEGG" id="prel:PRELSG_1425800"/>
<keyword evidence="1" id="KW-0472">Membrane</keyword>
<dbReference type="VEuPathDB" id="PlasmoDB:PRELSG_1425800"/>
<evidence type="ECO:0000313" key="3">
    <source>
        <dbReference type="Proteomes" id="UP000220158"/>
    </source>
</evidence>
<proteinExistence type="predicted"/>
<gene>
    <name evidence="2" type="ORF">PRELSG_1425800</name>
</gene>
<dbReference type="OMA" id="KKMYFWI"/>
<evidence type="ECO:0000313" key="2">
    <source>
        <dbReference type="EMBL" id="CRH02527.1"/>
    </source>
</evidence>
<feature type="transmembrane region" description="Helical" evidence="1">
    <location>
        <begin position="157"/>
        <end position="175"/>
    </location>
</feature>
<dbReference type="RefSeq" id="XP_028535047.1">
    <property type="nucleotide sequence ID" value="XM_028679321.1"/>
</dbReference>
<dbReference type="AlphaFoldDB" id="A0A1J1HB57"/>
<keyword evidence="3" id="KW-1185">Reference proteome</keyword>